<comment type="caution">
    <text evidence="1">The sequence shown here is derived from an EMBL/GenBank/DDBJ whole genome shotgun (WGS) entry which is preliminary data.</text>
</comment>
<dbReference type="AlphaFoldDB" id="A0A8H7E8E3"/>
<evidence type="ECO:0000313" key="1">
    <source>
        <dbReference type="EMBL" id="KAF7513057.1"/>
    </source>
</evidence>
<evidence type="ECO:0000313" key="2">
    <source>
        <dbReference type="Proteomes" id="UP000606974"/>
    </source>
</evidence>
<gene>
    <name evidence="1" type="ORF">GJ744_011323</name>
</gene>
<organism evidence="1 2">
    <name type="scientific">Endocarpon pusillum</name>
    <dbReference type="NCBI Taxonomy" id="364733"/>
    <lineage>
        <taxon>Eukaryota</taxon>
        <taxon>Fungi</taxon>
        <taxon>Dikarya</taxon>
        <taxon>Ascomycota</taxon>
        <taxon>Pezizomycotina</taxon>
        <taxon>Eurotiomycetes</taxon>
        <taxon>Chaetothyriomycetidae</taxon>
        <taxon>Verrucariales</taxon>
        <taxon>Verrucariaceae</taxon>
        <taxon>Endocarpon</taxon>
    </lineage>
</organism>
<keyword evidence="2" id="KW-1185">Reference proteome</keyword>
<proteinExistence type="predicted"/>
<sequence length="60" mass="6705">MSDGNDERSGERTAGHSRLEFFLIRLVLDHHVEDRPAILRYNVATYTQDGCTGNGLLMVG</sequence>
<dbReference type="EMBL" id="JAACFV010000008">
    <property type="protein sequence ID" value="KAF7513057.1"/>
    <property type="molecule type" value="Genomic_DNA"/>
</dbReference>
<name>A0A8H7E8E3_9EURO</name>
<protein>
    <submittedName>
        <fullName evidence="1">Uncharacterized protein</fullName>
    </submittedName>
</protein>
<accession>A0A8H7E8E3</accession>
<dbReference type="Proteomes" id="UP000606974">
    <property type="component" value="Unassembled WGS sequence"/>
</dbReference>
<reference evidence="1" key="1">
    <citation type="submission" date="2020-02" db="EMBL/GenBank/DDBJ databases">
        <authorList>
            <person name="Palmer J.M."/>
        </authorList>
    </citation>
    <scope>NUCLEOTIDE SEQUENCE</scope>
    <source>
        <strain evidence="1">EPUS1.4</strain>
        <tissue evidence="1">Thallus</tissue>
    </source>
</reference>